<gene>
    <name evidence="1" type="ORF">LCGC14_0380330</name>
</gene>
<dbReference type="AlphaFoldDB" id="A0A0F9TKK8"/>
<reference evidence="1" key="1">
    <citation type="journal article" date="2015" name="Nature">
        <title>Complex archaea that bridge the gap between prokaryotes and eukaryotes.</title>
        <authorList>
            <person name="Spang A."/>
            <person name="Saw J.H."/>
            <person name="Jorgensen S.L."/>
            <person name="Zaremba-Niedzwiedzka K."/>
            <person name="Martijn J."/>
            <person name="Lind A.E."/>
            <person name="van Eijk R."/>
            <person name="Schleper C."/>
            <person name="Guy L."/>
            <person name="Ettema T.J."/>
        </authorList>
    </citation>
    <scope>NUCLEOTIDE SEQUENCE</scope>
</reference>
<evidence type="ECO:0000313" key="1">
    <source>
        <dbReference type="EMBL" id="KKN75412.1"/>
    </source>
</evidence>
<sequence>MTSTGLIADPSPGVTTDGTIIRTDQHNLIRNILEGLDDVNYLQVKYPSVTKAIDYTIVHDDVIILGDTNGGDVTLTLPSALVAGIIRKLYIIKKIDPANNLIIDGNGTETIDGALTKTLTADNESVSIVSDGANWHIISDAALPSAGEANTHSSVGGGTFDLTAATPKVGVDLRLISISNGDGINAALATDVLTLAVASTVVQTDQTNTFGAFAQIFPSTQLQLQSNGNEYIFAGSAIIADRTVTLPLLTGNDVFVTQAFIQPLTNKVIDDFSNTVHADSVHIQVRNESGGAITIGQVVFISGYSVGQDLPLVVLADASSTSTMPALGIVADTSIANNANGQVTITGRLAGINTSAFSVGDTIYVSETPGALTTRPTGSTVEVQNMGLVLRSHASLGVIEVASMERSNDIPNSQSDAIFQISDDGDITKALDFQLSGATTGTIMTIVSSQTVARSLTLPDATDTLMGKATTDVMTNKSYDLGGTGNVLTGSVAEFNTALQSDTFMTFASTNVVTGAVQITAGTMRIPLSTTPTMAVDGDFAIDTLVTDFSHGIMKYFDGEELGVISMPIAQFGTPTGGHVISYNATNDEFELVAAGAADNLGNHTATEIIKSVTFGLQGEEVGHTIIATTVSNAWTYNVPTGDIHDFQVNTISQMTISATTIDFQSNTLTDIADITSITNLNGVAIGNYAISTDNLSVFAATTSAQLAGVISDETGSGLLVFGTSPTIVTPTIASFANANHSHLNSAGGGTITEAAISNLGTAVALVADNLSVFAATTSAQLAGVISDETGSGLLVFGTSPTIVTPTIASFANATHSHLNAAGGGTITEASISDLQTYLVNVVEDTTPQLGGAFDGQGNDLNNMGVLFLTEQAAAEVDVAGKGQTWVLTAVPNVLMFTDDVGTDFTVANTATTLDAFAAAAGIVDIGTQTLDNVGRINAGILSDETGTIASITITDTTGIMTLGANILGNDKTIENLASLDTGVIFDETGTVASITITDITGALLLGAALTTAAIDVAGNNIDNIQNLILDQSVSGTDIDFTEDMQQTISIAANTTFTGVNYAIGVSKTVFITTDASIRTLTFPAGWIFQGVKPTEQAASKVGTLTLTCTTAAEAGIRCAYAVEA</sequence>
<comment type="caution">
    <text evidence="1">The sequence shown here is derived from an EMBL/GenBank/DDBJ whole genome shotgun (WGS) entry which is preliminary data.</text>
</comment>
<name>A0A0F9TKK8_9ZZZZ</name>
<organism evidence="1">
    <name type="scientific">marine sediment metagenome</name>
    <dbReference type="NCBI Taxonomy" id="412755"/>
    <lineage>
        <taxon>unclassified sequences</taxon>
        <taxon>metagenomes</taxon>
        <taxon>ecological metagenomes</taxon>
    </lineage>
</organism>
<dbReference type="EMBL" id="LAZR01000310">
    <property type="protein sequence ID" value="KKN75412.1"/>
    <property type="molecule type" value="Genomic_DNA"/>
</dbReference>
<proteinExistence type="predicted"/>
<protein>
    <submittedName>
        <fullName evidence="1">Uncharacterized protein</fullName>
    </submittedName>
</protein>
<accession>A0A0F9TKK8</accession>